<dbReference type="InterPro" id="IPR022065">
    <property type="entry name" value="Uncharacterised_TMEM59"/>
</dbReference>
<dbReference type="PANTHER" id="PTHR28652:SF3">
    <property type="entry name" value="TRANSMEMBRANE PROTEIN 59"/>
    <property type="match status" value="1"/>
</dbReference>
<keyword evidence="13" id="KW-0325">Glycoprotein</keyword>
<sequence length="192" mass="21926">MLAMIPRIHLLHPLTLVRGFWEDVMSQANDGKVVVFQSEPQVRIFTHFELYKDTWKEPQKSFAGLTSPIYKGYHCSLIQERDLSGEHSYDDAYNLYSCLPRNPLLPRWILTTTLILSVLVLIWICYATVATAVDKYVPAEKLSINGDSDHIKEQKMTPYPVSSLIIITSKGPEKEPSPLPSKVPRTIRQLKT</sequence>
<evidence type="ECO:0000256" key="4">
    <source>
        <dbReference type="ARBA" id="ARBA00009643"/>
    </source>
</evidence>
<keyword evidence="12 20" id="KW-0472">Membrane</keyword>
<reference evidence="22" key="1">
    <citation type="submission" date="2025-08" db="UniProtKB">
        <authorList>
            <consortium name="Ensembl"/>
        </authorList>
    </citation>
    <scope>IDENTIFICATION</scope>
</reference>
<evidence type="ECO:0000256" key="2">
    <source>
        <dbReference type="ARBA" id="ARBA00004352"/>
    </source>
</evidence>
<evidence type="ECO:0000313" key="22">
    <source>
        <dbReference type="Ensembl" id="ENSCVAP00000004480.1"/>
    </source>
</evidence>
<proteinExistence type="inferred from homology"/>
<keyword evidence="14" id="KW-0458">Lysosome</keyword>
<keyword evidence="10" id="KW-0072">Autophagy</keyword>
<dbReference type="AlphaFoldDB" id="A0A3Q2FJD1"/>
<accession>A0A3Q2FJD1</accession>
<dbReference type="GO" id="GO:0006914">
    <property type="term" value="P:autophagy"/>
    <property type="evidence" value="ECO:0007669"/>
    <property type="project" value="UniProtKB-KW"/>
</dbReference>
<reference evidence="22" key="2">
    <citation type="submission" date="2025-09" db="UniProtKB">
        <authorList>
            <consortium name="Ensembl"/>
        </authorList>
    </citation>
    <scope>IDENTIFICATION</scope>
</reference>
<evidence type="ECO:0000256" key="5">
    <source>
        <dbReference type="ARBA" id="ARBA00022475"/>
    </source>
</evidence>
<evidence type="ECO:0000256" key="21">
    <source>
        <dbReference type="SAM" id="SignalP"/>
    </source>
</evidence>
<dbReference type="GO" id="GO:0005886">
    <property type="term" value="C:plasma membrane"/>
    <property type="evidence" value="ECO:0007669"/>
    <property type="project" value="UniProtKB-SubCell"/>
</dbReference>
<evidence type="ECO:0000256" key="9">
    <source>
        <dbReference type="ARBA" id="ARBA00022989"/>
    </source>
</evidence>
<dbReference type="GO" id="GO:0005765">
    <property type="term" value="C:lysosomal membrane"/>
    <property type="evidence" value="ECO:0007669"/>
    <property type="project" value="UniProtKB-SubCell"/>
</dbReference>
<keyword evidence="6 20" id="KW-0812">Transmembrane</keyword>
<dbReference type="GeneTree" id="ENSGT00970000197058"/>
<keyword evidence="7 21" id="KW-0732">Signal</keyword>
<evidence type="ECO:0000256" key="12">
    <source>
        <dbReference type="ARBA" id="ARBA00023136"/>
    </source>
</evidence>
<protein>
    <recommendedName>
        <fullName evidence="17">Transmembrane protein 59</fullName>
    </recommendedName>
</protein>
<dbReference type="OMA" id="XLMSLMP"/>
<evidence type="ECO:0000256" key="6">
    <source>
        <dbReference type="ARBA" id="ARBA00022692"/>
    </source>
</evidence>
<feature type="transmembrane region" description="Helical" evidence="20">
    <location>
        <begin position="108"/>
        <end position="129"/>
    </location>
</feature>
<evidence type="ECO:0000256" key="13">
    <source>
        <dbReference type="ARBA" id="ARBA00023180"/>
    </source>
</evidence>
<feature type="region of interest" description="Disordered" evidence="19">
    <location>
        <begin position="170"/>
        <end position="192"/>
    </location>
</feature>
<evidence type="ECO:0000256" key="16">
    <source>
        <dbReference type="ARBA" id="ARBA00038589"/>
    </source>
</evidence>
<evidence type="ECO:0000256" key="3">
    <source>
        <dbReference type="ARBA" id="ARBA00004614"/>
    </source>
</evidence>
<keyword evidence="9 20" id="KW-1133">Transmembrane helix</keyword>
<dbReference type="Ensembl" id="ENSCVAT00000008283.1">
    <property type="protein sequence ID" value="ENSCVAP00000004480.1"/>
    <property type="gene ID" value="ENSCVAG00000005765.1"/>
</dbReference>
<evidence type="ECO:0000256" key="14">
    <source>
        <dbReference type="ARBA" id="ARBA00023228"/>
    </source>
</evidence>
<keyword evidence="11" id="KW-0333">Golgi apparatus</keyword>
<dbReference type="Proteomes" id="UP000265020">
    <property type="component" value="Unassembled WGS sequence"/>
</dbReference>
<evidence type="ECO:0000256" key="17">
    <source>
        <dbReference type="ARBA" id="ARBA00039377"/>
    </source>
</evidence>
<keyword evidence="23" id="KW-1185">Reference proteome</keyword>
<dbReference type="GO" id="GO:0031902">
    <property type="term" value="C:late endosome membrane"/>
    <property type="evidence" value="ECO:0007669"/>
    <property type="project" value="UniProtKB-SubCell"/>
</dbReference>
<evidence type="ECO:0000313" key="23">
    <source>
        <dbReference type="Proteomes" id="UP000265020"/>
    </source>
</evidence>
<evidence type="ECO:0000256" key="11">
    <source>
        <dbReference type="ARBA" id="ARBA00023034"/>
    </source>
</evidence>
<evidence type="ECO:0000256" key="8">
    <source>
        <dbReference type="ARBA" id="ARBA00022753"/>
    </source>
</evidence>
<organism evidence="22 23">
    <name type="scientific">Cyprinodon variegatus</name>
    <name type="common">Sheepshead minnow</name>
    <dbReference type="NCBI Taxonomy" id="28743"/>
    <lineage>
        <taxon>Eukaryota</taxon>
        <taxon>Metazoa</taxon>
        <taxon>Chordata</taxon>
        <taxon>Craniata</taxon>
        <taxon>Vertebrata</taxon>
        <taxon>Euteleostomi</taxon>
        <taxon>Actinopterygii</taxon>
        <taxon>Neopterygii</taxon>
        <taxon>Teleostei</taxon>
        <taxon>Neoteleostei</taxon>
        <taxon>Acanthomorphata</taxon>
        <taxon>Ovalentaria</taxon>
        <taxon>Atherinomorphae</taxon>
        <taxon>Cyprinodontiformes</taxon>
        <taxon>Cyprinodontidae</taxon>
        <taxon>Cyprinodon</taxon>
    </lineage>
</organism>
<evidence type="ECO:0000256" key="7">
    <source>
        <dbReference type="ARBA" id="ARBA00022729"/>
    </source>
</evidence>
<comment type="similarity">
    <text evidence="4">Belongs to the TMEM59 family.</text>
</comment>
<evidence type="ECO:0000256" key="1">
    <source>
        <dbReference type="ARBA" id="ARBA00004251"/>
    </source>
</evidence>
<comment type="subunit">
    <text evidence="16">Interacts with ATG16L1 (via WD repeats).</text>
</comment>
<dbReference type="GO" id="GO:0000139">
    <property type="term" value="C:Golgi membrane"/>
    <property type="evidence" value="ECO:0007669"/>
    <property type="project" value="UniProtKB-SubCell"/>
</dbReference>
<dbReference type="PANTHER" id="PTHR28652">
    <property type="entry name" value="TRANSMEMBRANE PROTEIN 59-LIKE PROTEIN"/>
    <property type="match status" value="1"/>
</dbReference>
<evidence type="ECO:0000256" key="20">
    <source>
        <dbReference type="SAM" id="Phobius"/>
    </source>
</evidence>
<comment type="subcellular location">
    <subcellularLocation>
        <location evidence="1">Cell membrane</location>
        <topology evidence="1">Single-pass type I membrane protein</topology>
    </subcellularLocation>
    <subcellularLocation>
        <location evidence="3">Golgi apparatus membrane</location>
        <topology evidence="3">Single-pass type I membrane protein</topology>
    </subcellularLocation>
    <subcellularLocation>
        <location evidence="15">Late endosome membrane</location>
        <topology evidence="15">Single-pass type I membrane protein</topology>
    </subcellularLocation>
    <subcellularLocation>
        <location evidence="2">Lysosome membrane</location>
        <topology evidence="2">Single-pass type I membrane protein</topology>
    </subcellularLocation>
</comment>
<feature type="chain" id="PRO_5018668291" description="Transmembrane protein 59" evidence="21">
    <location>
        <begin position="20"/>
        <end position="192"/>
    </location>
</feature>
<keyword evidence="5" id="KW-1003">Cell membrane</keyword>
<comment type="function">
    <text evidence="18">Acts as a regulator of autophagy in response to S.aureus infection by promoting activation of LC3 (MAP1LC3A, MAP1LC3B or MAP1LC3C). Acts by interacting with ATG16L1, leading to promote a functional complex between LC3 and ATG16L1 and promoting LC3 lipidation and subsequent activation of autophagy. Modulates the O-glycosylation and complex N-glycosylation steps occurring during the Golgi maturation of several proteins such as APP, BACE1, SEAP or PRNP. Inhibits APP transport to the cell surface and further shedding.</text>
</comment>
<name>A0A3Q2FJD1_CYPVA</name>
<dbReference type="Pfam" id="PF12280">
    <property type="entry name" value="BSMAP"/>
    <property type="match status" value="1"/>
</dbReference>
<dbReference type="GO" id="GO:0010508">
    <property type="term" value="P:positive regulation of autophagy"/>
    <property type="evidence" value="ECO:0007669"/>
    <property type="project" value="TreeGrafter"/>
</dbReference>
<evidence type="ECO:0000256" key="10">
    <source>
        <dbReference type="ARBA" id="ARBA00023006"/>
    </source>
</evidence>
<feature type="signal peptide" evidence="21">
    <location>
        <begin position="1"/>
        <end position="19"/>
    </location>
</feature>
<keyword evidence="8" id="KW-0967">Endosome</keyword>
<evidence type="ECO:0000256" key="18">
    <source>
        <dbReference type="ARBA" id="ARBA00045285"/>
    </source>
</evidence>
<dbReference type="STRING" id="28743.ENSCVAP00000004480"/>
<evidence type="ECO:0000256" key="19">
    <source>
        <dbReference type="SAM" id="MobiDB-lite"/>
    </source>
</evidence>
<evidence type="ECO:0000256" key="15">
    <source>
        <dbReference type="ARBA" id="ARBA00037817"/>
    </source>
</evidence>